<dbReference type="PANTHER" id="PTHR42723">
    <property type="entry name" value="CHLOROPHYLL SYNTHASE"/>
    <property type="match status" value="1"/>
</dbReference>
<evidence type="ECO:0000256" key="5">
    <source>
        <dbReference type="SAM" id="Phobius"/>
    </source>
</evidence>
<dbReference type="NCBIfam" id="NF009608">
    <property type="entry name" value="PRK13105.1"/>
    <property type="match status" value="1"/>
</dbReference>
<dbReference type="InterPro" id="IPR000537">
    <property type="entry name" value="UbiA_prenyltransferase"/>
</dbReference>
<keyword evidence="3 5" id="KW-1133">Transmembrane helix</keyword>
<feature type="transmembrane region" description="Helical" evidence="5">
    <location>
        <begin position="161"/>
        <end position="182"/>
    </location>
</feature>
<feature type="transmembrane region" description="Helical" evidence="5">
    <location>
        <begin position="133"/>
        <end position="155"/>
    </location>
</feature>
<evidence type="ECO:0000313" key="6">
    <source>
        <dbReference type="EMBL" id="MBN9644329.1"/>
    </source>
</evidence>
<dbReference type="InterPro" id="IPR044878">
    <property type="entry name" value="UbiA_sf"/>
</dbReference>
<dbReference type="Pfam" id="PF01040">
    <property type="entry name" value="UbiA"/>
    <property type="match status" value="1"/>
</dbReference>
<comment type="caution">
    <text evidence="6">The sequence shown here is derived from an EMBL/GenBank/DDBJ whole genome shotgun (WGS) entry which is preliminary data.</text>
</comment>
<feature type="transmembrane region" description="Helical" evidence="5">
    <location>
        <begin position="83"/>
        <end position="102"/>
    </location>
</feature>
<accession>A0A939ITY2</accession>
<keyword evidence="2 5" id="KW-0812">Transmembrane</keyword>
<gene>
    <name evidence="6" type="ORF">JZY06_06855</name>
</gene>
<feature type="transmembrane region" description="Helical" evidence="5">
    <location>
        <begin position="212"/>
        <end position="239"/>
    </location>
</feature>
<dbReference type="PANTHER" id="PTHR42723:SF1">
    <property type="entry name" value="CHLOROPHYLL SYNTHASE, CHLOROPLASTIC"/>
    <property type="match status" value="1"/>
</dbReference>
<dbReference type="EMBL" id="JAFLEQ010000011">
    <property type="protein sequence ID" value="MBN9644329.1"/>
    <property type="molecule type" value="Genomic_DNA"/>
</dbReference>
<keyword evidence="7" id="KW-1185">Reference proteome</keyword>
<dbReference type="Gene3D" id="1.10.357.140">
    <property type="entry name" value="UbiA prenyltransferase"/>
    <property type="match status" value="1"/>
</dbReference>
<organism evidence="6 7">
    <name type="scientific">Corynebacterium mendelii</name>
    <dbReference type="NCBI Taxonomy" id="2765362"/>
    <lineage>
        <taxon>Bacteria</taxon>
        <taxon>Bacillati</taxon>
        <taxon>Actinomycetota</taxon>
        <taxon>Actinomycetes</taxon>
        <taxon>Mycobacteriales</taxon>
        <taxon>Corynebacteriaceae</taxon>
        <taxon>Corynebacterium</taxon>
    </lineage>
</organism>
<dbReference type="GO" id="GO:0016765">
    <property type="term" value="F:transferase activity, transferring alkyl or aryl (other than methyl) groups"/>
    <property type="evidence" value="ECO:0007669"/>
    <property type="project" value="InterPro"/>
</dbReference>
<protein>
    <submittedName>
        <fullName evidence="6">Prenyltransferase</fullName>
    </submittedName>
</protein>
<evidence type="ECO:0000256" key="4">
    <source>
        <dbReference type="ARBA" id="ARBA00023136"/>
    </source>
</evidence>
<name>A0A939ITY2_9CORY</name>
<dbReference type="Proteomes" id="UP000664332">
    <property type="component" value="Unassembled WGS sequence"/>
</dbReference>
<feature type="transmembrane region" description="Helical" evidence="5">
    <location>
        <begin position="259"/>
        <end position="279"/>
    </location>
</feature>
<dbReference type="GO" id="GO:0016020">
    <property type="term" value="C:membrane"/>
    <property type="evidence" value="ECO:0007669"/>
    <property type="project" value="UniProtKB-SubCell"/>
</dbReference>
<reference evidence="6" key="1">
    <citation type="submission" date="2021-03" db="EMBL/GenBank/DDBJ databases">
        <authorList>
            <person name="Sun Q."/>
        </authorList>
    </citation>
    <scope>NUCLEOTIDE SEQUENCE</scope>
    <source>
        <strain evidence="6">CCM 8862</strain>
    </source>
</reference>
<comment type="subcellular location">
    <subcellularLocation>
        <location evidence="1">Membrane</location>
        <topology evidence="1">Multi-pass membrane protein</topology>
    </subcellularLocation>
</comment>
<feature type="transmembrane region" description="Helical" evidence="5">
    <location>
        <begin position="108"/>
        <end position="126"/>
    </location>
</feature>
<evidence type="ECO:0000256" key="1">
    <source>
        <dbReference type="ARBA" id="ARBA00004141"/>
    </source>
</evidence>
<dbReference type="AlphaFoldDB" id="A0A939ITY2"/>
<sequence>MAVVIGASRPISWINTAFPFAAAYLLTGGGIDWRWVCGTLFFLVPYNIAMYGINDVFDFESDIRNPRKGGVEGTVTDRVHHRLLLTASAVTTVPFLVLLLVGGTWASGVWLVVSSLMVLAYSVKGLRFKEKPFLDSVTSAAHFVTPALVGATMTGNPVGSWFIWSMVAFFLWGMASHALGAIQDVTADRAGGLASIATVTGAANTARLATAWYVLAALILLFLPSPSFIAALAVVPYAVNSGRFMGLADDNCTRARSGWRVFLLYNYLAGAIITITMLASTIG</sequence>
<dbReference type="InterPro" id="IPR050475">
    <property type="entry name" value="Prenyltransferase_related"/>
</dbReference>
<proteinExistence type="predicted"/>
<evidence type="ECO:0000256" key="3">
    <source>
        <dbReference type="ARBA" id="ARBA00022989"/>
    </source>
</evidence>
<evidence type="ECO:0000313" key="7">
    <source>
        <dbReference type="Proteomes" id="UP000664332"/>
    </source>
</evidence>
<keyword evidence="4 5" id="KW-0472">Membrane</keyword>
<dbReference type="Gene3D" id="1.20.120.1780">
    <property type="entry name" value="UbiA prenyltransferase"/>
    <property type="match status" value="1"/>
</dbReference>
<dbReference type="CDD" id="cd13966">
    <property type="entry name" value="PT_UbiA_4"/>
    <property type="match status" value="1"/>
</dbReference>
<evidence type="ECO:0000256" key="2">
    <source>
        <dbReference type="ARBA" id="ARBA00022692"/>
    </source>
</evidence>